<feature type="region of interest" description="Disordered" evidence="2">
    <location>
        <begin position="1157"/>
        <end position="1226"/>
    </location>
</feature>
<gene>
    <name evidence="3" type="ORF">ONZ51_g1523</name>
</gene>
<dbReference type="EMBL" id="JAPEVG010000021">
    <property type="protein sequence ID" value="KAJ8495742.1"/>
    <property type="molecule type" value="Genomic_DNA"/>
</dbReference>
<dbReference type="SUPFAM" id="SSF57997">
    <property type="entry name" value="Tropomyosin"/>
    <property type="match status" value="1"/>
</dbReference>
<keyword evidence="4" id="KW-1185">Reference proteome</keyword>
<comment type="caution">
    <text evidence="3">The sequence shown here is derived from an EMBL/GenBank/DDBJ whole genome shotgun (WGS) entry which is preliminary data.</text>
</comment>
<feature type="coiled-coil region" evidence="1">
    <location>
        <begin position="437"/>
        <end position="471"/>
    </location>
</feature>
<protein>
    <submittedName>
        <fullName evidence="3">Uncharacterized protein</fullName>
    </submittedName>
</protein>
<proteinExistence type="predicted"/>
<feature type="region of interest" description="Disordered" evidence="2">
    <location>
        <begin position="237"/>
        <end position="302"/>
    </location>
</feature>
<dbReference type="PANTHER" id="PTHR23159">
    <property type="entry name" value="CENTROSOMAL PROTEIN 2"/>
    <property type="match status" value="1"/>
</dbReference>
<dbReference type="Proteomes" id="UP001215151">
    <property type="component" value="Unassembled WGS sequence"/>
</dbReference>
<feature type="region of interest" description="Disordered" evidence="2">
    <location>
        <begin position="145"/>
        <end position="166"/>
    </location>
</feature>
<feature type="coiled-coil region" evidence="1">
    <location>
        <begin position="170"/>
        <end position="232"/>
    </location>
</feature>
<dbReference type="AlphaFoldDB" id="A0AAD7U1C0"/>
<sequence>MVARNSKKRAKYTYAERVLGALSDIQKEQRKHAVHMATLRAHVRKMADARKDKMGPQWAQWVSRTVNKLADDGILDTSDPHGNVTFTPNAKKTITKVRRESMGPGVVFSPGLERKIWKDVTRRFSGVGVKRPRWRSSAVHPLTQEADDWDDVDSPPRKRQARKSLSKLTKAELEAELHAAQKRLQDAQELQPVNAEELAVLQEVLSEREKEVAALREELANLKAQHSTIDDRVTVGTSTRMFTPPPTNTSLLSSPPPSLRTTTDLRSRHAAHGVTRTLSGSLISNISKQPTPEPSDAGSQESEIDELIFDEMEDAPMSAFPEVEQGVFSRPPQVHGLATPQSSPLLADQEDFGSDLDVQEVPQEYDVGIDAEEVIALKDKLEAQSAELDRLRDEHRRVSEERDELRASLVSRDGRLKNLESDLLSSAEALSQSRADKTELERTLALETARRREAEDTLATCQSALASQRQRCAGFEGKVAGLQAACEALETQVHGMGSHSEQLARELEATRTEASDWRARRLECEEELRRANTELADVKQQLRSTHTDYEELKKALKLSETTLVGRSAELEQTTAALAKAQDDLVQTRLNLGSARAAQETMATRIAELEHDLEGTREQSRSLIIEKDALEHVAGDLQETVKQLREELSHAKANMESMSNEVQQSQVVISGLRASKDHVVHEAAALKVTVSELELTVDKLRAEVEDAAAEAANLRRDVEMEQASRRVAESELISTKATCDKLVSDLADKTVRLSSALEDLAVVRRAEADLRCELEAAKEQHAQELAAGAAERSALEADLKDTRAMVVDLEDQLQRLTTQFASVSEELVTATGEKERLAAELEESTQRCATLEEDLKLTRSDLEEAEEEIAELRRAKAEDEASIQNLKSGLSRLRQLQMDALNEVDSKTLKFEVEGTHHDNAASRRDNQGGHGTRAVFHSDDVTTGGSPVDSHMRALWPESSQTHFLRAATAFIADAGAYHSLAPPMFRLPTHLESLVPPPGDQVPHSQPWRGAFILPASSPHSSARPREIFVTAAETENDNQQEQWPSQFQLQIIRRGGILGEVQAWLSQLQPEQLSRCMLMPDRLPDADLSRQNQTTFEWLARQLLEEGIVAIAPWGLNTEPLHPGGILLYPTRTTRALLVGIVFLNTHFPEFIIGPGSHSPTAGPSSRMPPGTAQMLPRLQPFQPVSQHSLYDPAPPNISSASRYPQGGTGADAARGGRPGRHGG</sequence>
<feature type="compositionally biased region" description="Polar residues" evidence="2">
    <location>
        <begin position="276"/>
        <end position="290"/>
    </location>
</feature>
<feature type="coiled-coil region" evidence="1">
    <location>
        <begin position="371"/>
        <end position="408"/>
    </location>
</feature>
<feature type="region of interest" description="Disordered" evidence="2">
    <location>
        <begin position="913"/>
        <end position="946"/>
    </location>
</feature>
<dbReference type="Gene3D" id="1.10.287.1490">
    <property type="match status" value="2"/>
</dbReference>
<dbReference type="PANTHER" id="PTHR23159:SF60">
    <property type="entry name" value="SPINDLE ASSEMBLY ABNORMAL PROTEIN 4"/>
    <property type="match status" value="1"/>
</dbReference>
<organism evidence="3 4">
    <name type="scientific">Trametes cubensis</name>
    <dbReference type="NCBI Taxonomy" id="1111947"/>
    <lineage>
        <taxon>Eukaryota</taxon>
        <taxon>Fungi</taxon>
        <taxon>Dikarya</taxon>
        <taxon>Basidiomycota</taxon>
        <taxon>Agaricomycotina</taxon>
        <taxon>Agaricomycetes</taxon>
        <taxon>Polyporales</taxon>
        <taxon>Polyporaceae</taxon>
        <taxon>Trametes</taxon>
    </lineage>
</organism>
<evidence type="ECO:0000313" key="4">
    <source>
        <dbReference type="Proteomes" id="UP001215151"/>
    </source>
</evidence>
<evidence type="ECO:0000256" key="2">
    <source>
        <dbReference type="SAM" id="MobiDB-lite"/>
    </source>
</evidence>
<reference evidence="3" key="1">
    <citation type="submission" date="2022-11" db="EMBL/GenBank/DDBJ databases">
        <title>Genome Sequence of Cubamyces cubensis.</title>
        <authorList>
            <person name="Buettner E."/>
        </authorList>
    </citation>
    <scope>NUCLEOTIDE SEQUENCE</scope>
    <source>
        <strain evidence="3">MPL-01</strain>
    </source>
</reference>
<feature type="coiled-coil region" evidence="1">
    <location>
        <begin position="500"/>
        <end position="730"/>
    </location>
</feature>
<keyword evidence="1" id="KW-0175">Coiled coil</keyword>
<feature type="compositionally biased region" description="Basic and acidic residues" evidence="2">
    <location>
        <begin position="913"/>
        <end position="927"/>
    </location>
</feature>
<feature type="coiled-coil region" evidence="1">
    <location>
        <begin position="759"/>
        <end position="888"/>
    </location>
</feature>
<evidence type="ECO:0000256" key="1">
    <source>
        <dbReference type="SAM" id="Coils"/>
    </source>
</evidence>
<accession>A0AAD7U1C0</accession>
<name>A0AAD7U1C0_9APHY</name>
<feature type="compositionally biased region" description="Low complexity" evidence="2">
    <location>
        <begin position="248"/>
        <end position="264"/>
    </location>
</feature>
<evidence type="ECO:0000313" key="3">
    <source>
        <dbReference type="EMBL" id="KAJ8495742.1"/>
    </source>
</evidence>